<evidence type="ECO:0000313" key="1">
    <source>
        <dbReference type="EMBL" id="KJA13471.1"/>
    </source>
</evidence>
<proteinExistence type="predicted"/>
<evidence type="ECO:0008006" key="3">
    <source>
        <dbReference type="Google" id="ProtNLM"/>
    </source>
</evidence>
<dbReference type="AlphaFoldDB" id="A0A0D2NA26"/>
<reference evidence="2" key="1">
    <citation type="submission" date="2014-04" db="EMBL/GenBank/DDBJ databases">
        <title>Evolutionary Origins and Diversification of the Mycorrhizal Mutualists.</title>
        <authorList>
            <consortium name="DOE Joint Genome Institute"/>
            <consortium name="Mycorrhizal Genomics Consortium"/>
            <person name="Kohler A."/>
            <person name="Kuo A."/>
            <person name="Nagy L.G."/>
            <person name="Floudas D."/>
            <person name="Copeland A."/>
            <person name="Barry K.W."/>
            <person name="Cichocki N."/>
            <person name="Veneault-Fourrey C."/>
            <person name="LaButti K."/>
            <person name="Lindquist E.A."/>
            <person name="Lipzen A."/>
            <person name="Lundell T."/>
            <person name="Morin E."/>
            <person name="Murat C."/>
            <person name="Riley R."/>
            <person name="Ohm R."/>
            <person name="Sun H."/>
            <person name="Tunlid A."/>
            <person name="Henrissat B."/>
            <person name="Grigoriev I.V."/>
            <person name="Hibbett D.S."/>
            <person name="Martin F."/>
        </authorList>
    </citation>
    <scope>NUCLEOTIDE SEQUENCE [LARGE SCALE GENOMIC DNA]</scope>
    <source>
        <strain evidence="2">FD-334 SS-4</strain>
    </source>
</reference>
<protein>
    <recommendedName>
        <fullName evidence="3">DDE Tnp4 domain-containing protein</fullName>
    </recommendedName>
</protein>
<sequence>VFDCRYFRKILGAISSGPFYQKYVRLPRVNDPVPEFILRQKRFNPFFNMAIGAMDGTHINCCPSAADRQAARNRKGGVSQNCLACCSFAM</sequence>
<keyword evidence="2" id="KW-1185">Reference proteome</keyword>
<dbReference type="Proteomes" id="UP000054270">
    <property type="component" value="Unassembled WGS sequence"/>
</dbReference>
<feature type="non-terminal residue" evidence="1">
    <location>
        <position position="1"/>
    </location>
</feature>
<organism evidence="1 2">
    <name type="scientific">Hypholoma sublateritium (strain FD-334 SS-4)</name>
    <dbReference type="NCBI Taxonomy" id="945553"/>
    <lineage>
        <taxon>Eukaryota</taxon>
        <taxon>Fungi</taxon>
        <taxon>Dikarya</taxon>
        <taxon>Basidiomycota</taxon>
        <taxon>Agaricomycotina</taxon>
        <taxon>Agaricomycetes</taxon>
        <taxon>Agaricomycetidae</taxon>
        <taxon>Agaricales</taxon>
        <taxon>Agaricineae</taxon>
        <taxon>Strophariaceae</taxon>
        <taxon>Hypholoma</taxon>
    </lineage>
</organism>
<name>A0A0D2NA26_HYPSF</name>
<accession>A0A0D2NA26</accession>
<gene>
    <name evidence="1" type="ORF">HYPSUDRAFT_151558</name>
</gene>
<evidence type="ECO:0000313" key="2">
    <source>
        <dbReference type="Proteomes" id="UP000054270"/>
    </source>
</evidence>
<dbReference type="EMBL" id="KN817738">
    <property type="protein sequence ID" value="KJA13471.1"/>
    <property type="molecule type" value="Genomic_DNA"/>
</dbReference>
<dbReference type="STRING" id="945553.A0A0D2NA26"/>
<dbReference type="OrthoDB" id="1681765at2759"/>